<dbReference type="GeneID" id="80904967"/>
<accession>A0A9W8XYE5</accession>
<dbReference type="AlphaFoldDB" id="A0A9W8XYE5"/>
<dbReference type="RefSeq" id="XP_056077072.1">
    <property type="nucleotide sequence ID" value="XM_056210250.1"/>
</dbReference>
<gene>
    <name evidence="1" type="ORF">N0V89_001437</name>
</gene>
<reference evidence="1" key="1">
    <citation type="submission" date="2022-10" db="EMBL/GenBank/DDBJ databases">
        <title>Tapping the CABI collections for fungal endophytes: first genome assemblies for Collariella, Neodidymelliopsis, Ascochyta clinopodiicola, Didymella pomorum, Didymosphaeria variabile, Neocosmospora piperis and Neocucurbitaria cava.</title>
        <authorList>
            <person name="Hill R."/>
        </authorList>
    </citation>
    <scope>NUCLEOTIDE SEQUENCE</scope>
    <source>
        <strain evidence="1">IMI 356815</strain>
    </source>
</reference>
<evidence type="ECO:0000313" key="2">
    <source>
        <dbReference type="Proteomes" id="UP001140513"/>
    </source>
</evidence>
<organism evidence="1 2">
    <name type="scientific">Didymosphaeria variabile</name>
    <dbReference type="NCBI Taxonomy" id="1932322"/>
    <lineage>
        <taxon>Eukaryota</taxon>
        <taxon>Fungi</taxon>
        <taxon>Dikarya</taxon>
        <taxon>Ascomycota</taxon>
        <taxon>Pezizomycotina</taxon>
        <taxon>Dothideomycetes</taxon>
        <taxon>Pleosporomycetidae</taxon>
        <taxon>Pleosporales</taxon>
        <taxon>Massarineae</taxon>
        <taxon>Didymosphaeriaceae</taxon>
        <taxon>Didymosphaeria</taxon>
    </lineage>
</organism>
<sequence>MTRSLQTSLTRNKRSPYTKVEVLILKFASSDLDHDLRPEVDQIKAAFTSLNYDVRVLDIEMEYSWNHLKKDLECFLRVPSKNEETLQIVYYCGHGGHQPTSEQNQEATLVLSSHRRSKHAAFVWWANISDLIMESQSDTLVFLNCCDAGLAASSTKRDTDPSSKYRKTLIAAGGWNTKVHHHFFDPLCNILSRIARTGESISTETLKDKINRELLPHIRNKGGPPQAILHGFLRTSRRTIHFARLKNQSDPEQGPKRLQKNDQLIMENIWVREHQRIKQVMGREQKRRPQRVSGAFAEGLQTSWVQPPLNQTSWSSHTLVWEWLQGLPTRT</sequence>
<protein>
    <submittedName>
        <fullName evidence="1">Uncharacterized protein</fullName>
    </submittedName>
</protein>
<evidence type="ECO:0000313" key="1">
    <source>
        <dbReference type="EMBL" id="KAJ4360870.1"/>
    </source>
</evidence>
<keyword evidence="2" id="KW-1185">Reference proteome</keyword>
<dbReference type="EMBL" id="JAPEUX010000001">
    <property type="protein sequence ID" value="KAJ4360870.1"/>
    <property type="molecule type" value="Genomic_DNA"/>
</dbReference>
<comment type="caution">
    <text evidence="1">The sequence shown here is derived from an EMBL/GenBank/DDBJ whole genome shotgun (WGS) entry which is preliminary data.</text>
</comment>
<proteinExistence type="predicted"/>
<dbReference type="OrthoDB" id="4760831at2759"/>
<dbReference type="Proteomes" id="UP001140513">
    <property type="component" value="Unassembled WGS sequence"/>
</dbReference>
<name>A0A9W8XYE5_9PLEO</name>